<protein>
    <submittedName>
        <fullName evidence="1">Uncharacterized protein</fullName>
    </submittedName>
</protein>
<organism evidence="1 2">
    <name type="scientific">Candidatus Chloroploca mongolica</name>
    <dbReference type="NCBI Taxonomy" id="2528176"/>
    <lineage>
        <taxon>Bacteria</taxon>
        <taxon>Bacillati</taxon>
        <taxon>Chloroflexota</taxon>
        <taxon>Chloroflexia</taxon>
        <taxon>Chloroflexales</taxon>
        <taxon>Chloroflexineae</taxon>
        <taxon>Oscillochloridaceae</taxon>
        <taxon>Candidatus Chloroploca</taxon>
    </lineage>
</organism>
<keyword evidence="2" id="KW-1185">Reference proteome</keyword>
<proteinExistence type="predicted"/>
<evidence type="ECO:0000313" key="1">
    <source>
        <dbReference type="EMBL" id="MBP1466860.1"/>
    </source>
</evidence>
<dbReference type="RefSeq" id="WP_135479025.1">
    <property type="nucleotide sequence ID" value="NZ_SIJK02000025.1"/>
</dbReference>
<accession>A0ABS4DBP8</accession>
<dbReference type="Proteomes" id="UP001193081">
    <property type="component" value="Unassembled WGS sequence"/>
</dbReference>
<evidence type="ECO:0000313" key="2">
    <source>
        <dbReference type="Proteomes" id="UP001193081"/>
    </source>
</evidence>
<sequence length="85" mass="9391">MVNAKAQRRKAVGGDGDRANLICLIFYNGRDLGEIATKWLTVAAEQFAHDPLDTFIGAFDSDGSDWADNHDHYLGQMGWGVNSMF</sequence>
<name>A0ABS4DBP8_9CHLR</name>
<reference evidence="1 2" key="1">
    <citation type="submission" date="2021-03" db="EMBL/GenBank/DDBJ databases">
        <authorList>
            <person name="Grouzdev D.S."/>
        </authorList>
    </citation>
    <scope>NUCLEOTIDE SEQUENCE [LARGE SCALE GENOMIC DNA]</scope>
    <source>
        <strain evidence="1 2">M50-1</strain>
    </source>
</reference>
<dbReference type="EMBL" id="SIJK02000025">
    <property type="protein sequence ID" value="MBP1466860.1"/>
    <property type="molecule type" value="Genomic_DNA"/>
</dbReference>
<gene>
    <name evidence="1" type="ORF">EYB53_014190</name>
</gene>
<comment type="caution">
    <text evidence="1">The sequence shown here is derived from an EMBL/GenBank/DDBJ whole genome shotgun (WGS) entry which is preliminary data.</text>
</comment>